<organism evidence="2">
    <name type="scientific">Anopheles marajoara</name>
    <dbReference type="NCBI Taxonomy" id="58244"/>
    <lineage>
        <taxon>Eukaryota</taxon>
        <taxon>Metazoa</taxon>
        <taxon>Ecdysozoa</taxon>
        <taxon>Arthropoda</taxon>
        <taxon>Hexapoda</taxon>
        <taxon>Insecta</taxon>
        <taxon>Pterygota</taxon>
        <taxon>Neoptera</taxon>
        <taxon>Endopterygota</taxon>
        <taxon>Diptera</taxon>
        <taxon>Nematocera</taxon>
        <taxon>Culicoidea</taxon>
        <taxon>Culicidae</taxon>
        <taxon>Anophelinae</taxon>
        <taxon>Anopheles</taxon>
    </lineage>
</organism>
<accession>A0A2M4CDT7</accession>
<protein>
    <submittedName>
        <fullName evidence="2">Putative secreted protein</fullName>
    </submittedName>
</protein>
<dbReference type="EMBL" id="GGFJ01014366">
    <property type="protein sequence ID" value="MBW63507.1"/>
    <property type="molecule type" value="Transcribed_RNA"/>
</dbReference>
<evidence type="ECO:0000256" key="1">
    <source>
        <dbReference type="SAM" id="MobiDB-lite"/>
    </source>
</evidence>
<sequence length="71" mass="7293">MSGALISRFTRPLGRSVACFVVCVRLASTCSFDFRSDSAAQSPLAALGVCGGVTQPPNTGDHSPLTPPPSE</sequence>
<reference evidence="2" key="1">
    <citation type="submission" date="2018-01" db="EMBL/GenBank/DDBJ databases">
        <title>An insight into the sialome of Amazonian anophelines.</title>
        <authorList>
            <person name="Ribeiro J.M."/>
            <person name="Scarpassa V."/>
            <person name="Calvo E."/>
        </authorList>
    </citation>
    <scope>NUCLEOTIDE SEQUENCE</scope>
    <source>
        <tissue evidence="2">Salivary glands</tissue>
    </source>
</reference>
<name>A0A2M4CDT7_9DIPT</name>
<evidence type="ECO:0000313" key="2">
    <source>
        <dbReference type="EMBL" id="MBW63507.1"/>
    </source>
</evidence>
<proteinExistence type="predicted"/>
<dbReference type="AlphaFoldDB" id="A0A2M4CDT7"/>
<feature type="region of interest" description="Disordered" evidence="1">
    <location>
        <begin position="52"/>
        <end position="71"/>
    </location>
</feature>